<evidence type="ECO:0000313" key="2">
    <source>
        <dbReference type="EMBL" id="CAB4169996.1"/>
    </source>
</evidence>
<organism evidence="1">
    <name type="scientific">uncultured Caudovirales phage</name>
    <dbReference type="NCBI Taxonomy" id="2100421"/>
    <lineage>
        <taxon>Viruses</taxon>
        <taxon>Duplodnaviria</taxon>
        <taxon>Heunggongvirae</taxon>
        <taxon>Uroviricota</taxon>
        <taxon>Caudoviricetes</taxon>
        <taxon>Peduoviridae</taxon>
        <taxon>Maltschvirus</taxon>
        <taxon>Maltschvirus maltsch</taxon>
    </lineage>
</organism>
<dbReference type="EMBL" id="LR796314">
    <property type="protein sequence ID" value="CAB4136036.1"/>
    <property type="molecule type" value="Genomic_DNA"/>
</dbReference>
<evidence type="ECO:0000313" key="1">
    <source>
        <dbReference type="EMBL" id="CAB4136036.1"/>
    </source>
</evidence>
<sequence>MATVAGVKTPWAFVRLWAGEPPAWAADAKYIRVMGTKGAPYTRHLLDLFRSQRNAWMIGGQGALEAIATDGAGEDVNIEQFFSMNPTYV</sequence>
<accession>A0A6J5LSP1</accession>
<gene>
    <name evidence="3" type="ORF">UFOVP1334_14</name>
    <name evidence="1" type="ORF">UFOVP296_7</name>
    <name evidence="2" type="ORF">UFOVP912_26</name>
</gene>
<name>A0A6J5LSP1_9CAUD</name>
<dbReference type="EMBL" id="LR796853">
    <property type="protein sequence ID" value="CAB4169996.1"/>
    <property type="molecule type" value="Genomic_DNA"/>
</dbReference>
<evidence type="ECO:0000313" key="3">
    <source>
        <dbReference type="EMBL" id="CAB4199099.1"/>
    </source>
</evidence>
<proteinExistence type="predicted"/>
<reference evidence="1" key="1">
    <citation type="submission" date="2020-04" db="EMBL/GenBank/DDBJ databases">
        <authorList>
            <person name="Chiriac C."/>
            <person name="Salcher M."/>
            <person name="Ghai R."/>
            <person name="Kavagutti S V."/>
        </authorList>
    </citation>
    <scope>NUCLEOTIDE SEQUENCE</scope>
</reference>
<dbReference type="EMBL" id="LR797283">
    <property type="protein sequence ID" value="CAB4199099.1"/>
    <property type="molecule type" value="Genomic_DNA"/>
</dbReference>
<protein>
    <submittedName>
        <fullName evidence="1">Uncharacterized protein</fullName>
    </submittedName>
</protein>